<evidence type="ECO:0000313" key="6">
    <source>
        <dbReference type="EMBL" id="ABV91968.1"/>
    </source>
</evidence>
<keyword evidence="1 4" id="KW-0812">Transmembrane</keyword>
<dbReference type="Proteomes" id="UP000006833">
    <property type="component" value="Chromosome"/>
</dbReference>
<feature type="transmembrane region" description="Helical" evidence="4">
    <location>
        <begin position="45"/>
        <end position="63"/>
    </location>
</feature>
<dbReference type="eggNOG" id="ENOG5032YUS">
    <property type="taxonomic scope" value="Bacteria"/>
</dbReference>
<dbReference type="InterPro" id="IPR007667">
    <property type="entry name" value="Hypoxia_induced_domain"/>
</dbReference>
<keyword evidence="7" id="KW-1185">Reference proteome</keyword>
<dbReference type="HOGENOM" id="CLU_186083_0_0_5"/>
<protein>
    <recommendedName>
        <fullName evidence="5">HIG1 domain-containing protein</fullName>
    </recommendedName>
</protein>
<keyword evidence="3 4" id="KW-0472">Membrane</keyword>
<feature type="transmembrane region" description="Helical" evidence="4">
    <location>
        <begin position="6"/>
        <end position="25"/>
    </location>
</feature>
<dbReference type="Pfam" id="PF04588">
    <property type="entry name" value="HIG_1_N"/>
    <property type="match status" value="1"/>
</dbReference>
<dbReference type="EMBL" id="CP000830">
    <property type="protein sequence ID" value="ABV91968.1"/>
    <property type="molecule type" value="Genomic_DNA"/>
</dbReference>
<evidence type="ECO:0000256" key="1">
    <source>
        <dbReference type="ARBA" id="ARBA00022692"/>
    </source>
</evidence>
<evidence type="ECO:0000313" key="7">
    <source>
        <dbReference type="Proteomes" id="UP000006833"/>
    </source>
</evidence>
<evidence type="ECO:0000256" key="3">
    <source>
        <dbReference type="ARBA" id="ARBA00023136"/>
    </source>
</evidence>
<dbReference type="NCBIfam" id="NF033233">
    <property type="entry name" value="twin_helix"/>
    <property type="match status" value="1"/>
</dbReference>
<dbReference type="KEGG" id="dsh:Dshi_0219"/>
<feature type="domain" description="HIG1" evidence="5">
    <location>
        <begin position="1"/>
        <end position="71"/>
    </location>
</feature>
<organism evidence="6 7">
    <name type="scientific">Dinoroseobacter shibae (strain DSM 16493 / NCIMB 14021 / DFL 12)</name>
    <dbReference type="NCBI Taxonomy" id="398580"/>
    <lineage>
        <taxon>Bacteria</taxon>
        <taxon>Pseudomonadati</taxon>
        <taxon>Pseudomonadota</taxon>
        <taxon>Alphaproteobacteria</taxon>
        <taxon>Rhodobacterales</taxon>
        <taxon>Roseobacteraceae</taxon>
        <taxon>Dinoroseobacter</taxon>
    </lineage>
</organism>
<dbReference type="RefSeq" id="WP_012176901.1">
    <property type="nucleotide sequence ID" value="NC_009952.1"/>
</dbReference>
<name>A8LLF8_DINSH</name>
<dbReference type="OrthoDB" id="7284889at2"/>
<proteinExistence type="predicted"/>
<accession>A8LLF8</accession>
<keyword evidence="2 4" id="KW-1133">Transmembrane helix</keyword>
<evidence type="ECO:0000256" key="4">
    <source>
        <dbReference type="SAM" id="Phobius"/>
    </source>
</evidence>
<evidence type="ECO:0000256" key="2">
    <source>
        <dbReference type="ARBA" id="ARBA00022989"/>
    </source>
</evidence>
<dbReference type="AlphaFoldDB" id="A8LLF8"/>
<evidence type="ECO:0000259" key="5">
    <source>
        <dbReference type="PROSITE" id="PS51503"/>
    </source>
</evidence>
<sequence>MAQDPLFIVMAIAMLAVVGILLFGIGSFAKGGDFNKKYANKAMRWRIAAQFIAVLLILLFVFVRRQTTGEG</sequence>
<dbReference type="STRING" id="398580.Dshi_0219"/>
<gene>
    <name evidence="6" type="ordered locus">Dshi_0219</name>
</gene>
<reference evidence="7" key="1">
    <citation type="journal article" date="2010" name="ISME J.">
        <title>The complete genome sequence of the algal symbiont Dinoroseobacter shibae: a hitchhiker's guide to life in the sea.</title>
        <authorList>
            <person name="Wagner-Dobler I."/>
            <person name="Ballhausen B."/>
            <person name="Berger M."/>
            <person name="Brinkhoff T."/>
            <person name="Buchholz I."/>
            <person name="Bunk B."/>
            <person name="Cypionka H."/>
            <person name="Daniel R."/>
            <person name="Drepper T."/>
            <person name="Gerdts G."/>
            <person name="Hahnke S."/>
            <person name="Han C."/>
            <person name="Jahn D."/>
            <person name="Kalhoefer D."/>
            <person name="Kiss H."/>
            <person name="Klenk H.P."/>
            <person name="Kyrpides N."/>
            <person name="Liebl W."/>
            <person name="Liesegang H."/>
            <person name="Meincke L."/>
            <person name="Pati A."/>
            <person name="Petersen J."/>
            <person name="Piekarski T."/>
            <person name="Pommerenke C."/>
            <person name="Pradella S."/>
            <person name="Pukall R."/>
            <person name="Rabus R."/>
            <person name="Stackebrandt E."/>
            <person name="Thole S."/>
            <person name="Thompson L."/>
            <person name="Tielen P."/>
            <person name="Tomasch J."/>
            <person name="von Jan M."/>
            <person name="Wanphrut N."/>
            <person name="Wichels A."/>
            <person name="Zech H."/>
            <person name="Simon M."/>
        </authorList>
    </citation>
    <scope>NUCLEOTIDE SEQUENCE [LARGE SCALE GENOMIC DNA]</scope>
    <source>
        <strain evidence="7">DSM 16493 / NCIMB 14021 / DFL 12</strain>
    </source>
</reference>
<dbReference type="PROSITE" id="PS51503">
    <property type="entry name" value="HIG1"/>
    <property type="match status" value="1"/>
</dbReference>